<reference evidence="1" key="1">
    <citation type="submission" date="2018-10" db="EMBL/GenBank/DDBJ databases">
        <title>Effector identification in a new, highly contiguous assembly of the strawberry crown rot pathogen Phytophthora cactorum.</title>
        <authorList>
            <person name="Armitage A.D."/>
            <person name="Nellist C.F."/>
            <person name="Bates H."/>
            <person name="Vickerstaff R.J."/>
            <person name="Harrison R.J."/>
        </authorList>
    </citation>
    <scope>NUCLEOTIDE SEQUENCE</scope>
    <source>
        <strain evidence="1">4040</strain>
    </source>
</reference>
<dbReference type="EMBL" id="RCMK01000140">
    <property type="protein sequence ID" value="KAG2947134.1"/>
    <property type="molecule type" value="Genomic_DNA"/>
</dbReference>
<name>A0A8T1E618_9STRA</name>
<proteinExistence type="predicted"/>
<dbReference type="AlphaFoldDB" id="A0A8T1E618"/>
<organism evidence="1 2">
    <name type="scientific">Phytophthora cactorum</name>
    <dbReference type="NCBI Taxonomy" id="29920"/>
    <lineage>
        <taxon>Eukaryota</taxon>
        <taxon>Sar</taxon>
        <taxon>Stramenopiles</taxon>
        <taxon>Oomycota</taxon>
        <taxon>Peronosporomycetes</taxon>
        <taxon>Peronosporales</taxon>
        <taxon>Peronosporaceae</taxon>
        <taxon>Phytophthora</taxon>
    </lineage>
</organism>
<sequence>MLNRDDNGVYTVRMTKHNFTHNHSVGRDEFYSYAESRKIGSPGIKRVAKTMWQGGSK</sequence>
<evidence type="ECO:0000313" key="2">
    <source>
        <dbReference type="Proteomes" id="UP000736787"/>
    </source>
</evidence>
<dbReference type="Proteomes" id="UP000736787">
    <property type="component" value="Unassembled WGS sequence"/>
</dbReference>
<comment type="caution">
    <text evidence="1">The sequence shown here is derived from an EMBL/GenBank/DDBJ whole genome shotgun (WGS) entry which is preliminary data.</text>
</comment>
<accession>A0A8T1E618</accession>
<gene>
    <name evidence="1" type="ORF">PC117_g7055</name>
</gene>
<protein>
    <submittedName>
        <fullName evidence="1">Uncharacterized protein</fullName>
    </submittedName>
</protein>
<evidence type="ECO:0000313" key="1">
    <source>
        <dbReference type="EMBL" id="KAG2947134.1"/>
    </source>
</evidence>